<name>A0ABT3SGU8_9MYCO</name>
<feature type="transmembrane region" description="Helical" evidence="1">
    <location>
        <begin position="121"/>
        <end position="147"/>
    </location>
</feature>
<evidence type="ECO:0000313" key="2">
    <source>
        <dbReference type="EMBL" id="MCX2938745.1"/>
    </source>
</evidence>
<feature type="transmembrane region" description="Helical" evidence="1">
    <location>
        <begin position="194"/>
        <end position="211"/>
    </location>
</feature>
<protein>
    <submittedName>
        <fullName evidence="2">Uncharacterized protein</fullName>
    </submittedName>
</protein>
<keyword evidence="1" id="KW-0472">Membrane</keyword>
<feature type="transmembrane region" description="Helical" evidence="1">
    <location>
        <begin position="67"/>
        <end position="100"/>
    </location>
</feature>
<feature type="transmembrane region" description="Helical" evidence="1">
    <location>
        <begin position="217"/>
        <end position="237"/>
    </location>
</feature>
<reference evidence="2 3" key="1">
    <citation type="submission" date="2022-11" db="EMBL/GenBank/DDBJ databases">
        <title>Mycobacterium sp. nov.</title>
        <authorList>
            <person name="Papic B."/>
            <person name="Spicic S."/>
            <person name="Duvnjak S."/>
        </authorList>
    </citation>
    <scope>NUCLEOTIDE SEQUENCE [LARGE SCALE GENOMIC DNA]</scope>
    <source>
        <strain evidence="2 3">CVI_P4</strain>
    </source>
</reference>
<dbReference type="Proteomes" id="UP001300745">
    <property type="component" value="Unassembled WGS sequence"/>
</dbReference>
<evidence type="ECO:0000256" key="1">
    <source>
        <dbReference type="SAM" id="Phobius"/>
    </source>
</evidence>
<keyword evidence="3" id="KW-1185">Reference proteome</keyword>
<gene>
    <name evidence="2" type="ORF">ORI27_18760</name>
</gene>
<feature type="transmembrane region" description="Helical" evidence="1">
    <location>
        <begin position="386"/>
        <end position="407"/>
    </location>
</feature>
<proteinExistence type="predicted"/>
<keyword evidence="1" id="KW-1133">Transmembrane helix</keyword>
<evidence type="ECO:0000313" key="3">
    <source>
        <dbReference type="Proteomes" id="UP001300745"/>
    </source>
</evidence>
<organism evidence="2 3">
    <name type="scientific">Mycobacterium pinniadriaticum</name>
    <dbReference type="NCBI Taxonomy" id="2994102"/>
    <lineage>
        <taxon>Bacteria</taxon>
        <taxon>Bacillati</taxon>
        <taxon>Actinomycetota</taxon>
        <taxon>Actinomycetes</taxon>
        <taxon>Mycobacteriales</taxon>
        <taxon>Mycobacteriaceae</taxon>
        <taxon>Mycobacterium</taxon>
    </lineage>
</organism>
<sequence length="698" mass="77878">MQVPLPKFGPPVNDVDRWFERTARGRNRVPSLFASLLTGRVFTYLAYRLRYPLVLATVQFGVHVAEFFVILSSLGGVAAFTVMMLRVGSLVIGGAWWGLLEIMRDRLRGFSRSGERDAAGYEIGSWLVLAVTLTVTTTVGGAVALVMLHPSGDDPVAHLYAFLIIVEFAINFPVRVVHSGVYATRRVYRPRWSIFLAPVVQLAVLSIGFYYYPTVAIVIAIIVSNAIAIAITIHYSLETYRLIGLAPRLRAHWRRFWRQFPKIPPWQGLKDTVSGLGLRLDGVFVLAIVGIYGTNTRSFDLTAAVAEWRHVDTFRFFYLVLPLFRGSYESAGIFYFDFVRLRSDSALYELRRTFFHRLLCAAPVTSLYFWALAAALGMFFLHDIPLTFLLALIPLFLVRSVIGIYQIRLFAEGRSGTHLATMLFLVVLLWLIWIKPNPASDLIQITAAMILQLILLINVQHLQDRRYPPPPTLLSLGDWLHRLAREPGPVRVGDIAIPESATTKQRSAAVRLMRHTFDGNGHVAFQSPRKLTYYERTTEDSPAAPPHLLLQTLSGGAVNRGTSSTTPITNGRDAFRQWVPQDGVVTAPVDLPALVAEFRSLFPDGIVFDLENLAGAREMRDLDPDLLVRAVPAVTRSLEDGVTTVVLSERRLTPIYQHGALRLLLISPPDPDTARSKDLATAVRAWQISGAAKWVGDA</sequence>
<comment type="caution">
    <text evidence="2">The sequence shown here is derived from an EMBL/GenBank/DDBJ whole genome shotgun (WGS) entry which is preliminary data.</text>
</comment>
<feature type="transmembrane region" description="Helical" evidence="1">
    <location>
        <begin position="358"/>
        <end position="380"/>
    </location>
</feature>
<keyword evidence="1" id="KW-0812">Transmembrane</keyword>
<dbReference type="RefSeq" id="WP_265998571.1">
    <property type="nucleotide sequence ID" value="NZ_JAPJDN010000017.1"/>
</dbReference>
<feature type="transmembrane region" description="Helical" evidence="1">
    <location>
        <begin position="419"/>
        <end position="436"/>
    </location>
</feature>
<dbReference type="EMBL" id="JAPJDO010000017">
    <property type="protein sequence ID" value="MCX2938745.1"/>
    <property type="molecule type" value="Genomic_DNA"/>
</dbReference>
<accession>A0ABT3SGU8</accession>
<feature type="transmembrane region" description="Helical" evidence="1">
    <location>
        <begin position="159"/>
        <end position="182"/>
    </location>
</feature>